<evidence type="ECO:0000313" key="2">
    <source>
        <dbReference type="Proteomes" id="UP000053237"/>
    </source>
</evidence>
<reference evidence="1 2" key="1">
    <citation type="submission" date="2012-05" db="EMBL/GenBank/DDBJ databases">
        <title>Recombination and specialization in a pathogen metapopulation.</title>
        <authorList>
            <person name="Gardiner A."/>
            <person name="Kemen E."/>
            <person name="Schultz-Larsen T."/>
            <person name="MacLean D."/>
            <person name="Van Oosterhout C."/>
            <person name="Jones J.D.G."/>
        </authorList>
    </citation>
    <scope>NUCLEOTIDE SEQUENCE [LARGE SCALE GENOMIC DNA]</scope>
    <source>
        <strain evidence="1 2">Ac Nc2</strain>
    </source>
</reference>
<organism evidence="1 2">
    <name type="scientific">Albugo candida</name>
    <dbReference type="NCBI Taxonomy" id="65357"/>
    <lineage>
        <taxon>Eukaryota</taxon>
        <taxon>Sar</taxon>
        <taxon>Stramenopiles</taxon>
        <taxon>Oomycota</taxon>
        <taxon>Peronosporomycetes</taxon>
        <taxon>Albuginales</taxon>
        <taxon>Albuginaceae</taxon>
        <taxon>Albugo</taxon>
    </lineage>
</organism>
<evidence type="ECO:0000313" key="1">
    <source>
        <dbReference type="EMBL" id="CCI49362.1"/>
    </source>
</evidence>
<accession>A0A024GR37</accession>
<sequence>MTSSIITHSHDQPALTFPKRPSVLREHDLENYFRYVSCASYYDSWSQWSHIGCSCSVDGVGEHQDLKVQCSNQSDKKYKCMIPHQDVLFHSTISPCRCGVQRELNKL</sequence>
<gene>
    <name evidence="1" type="ORF">BN9_106760</name>
</gene>
<dbReference type="AlphaFoldDB" id="A0A024GR37"/>
<keyword evidence="2" id="KW-1185">Reference proteome</keyword>
<proteinExistence type="predicted"/>
<name>A0A024GR37_9STRA</name>
<dbReference type="Proteomes" id="UP000053237">
    <property type="component" value="Unassembled WGS sequence"/>
</dbReference>
<protein>
    <submittedName>
        <fullName evidence="1">Uncharacterized protein</fullName>
    </submittedName>
</protein>
<dbReference type="EMBL" id="CAIX01000292">
    <property type="protein sequence ID" value="CCI49362.1"/>
    <property type="molecule type" value="Genomic_DNA"/>
</dbReference>
<comment type="caution">
    <text evidence="1">The sequence shown here is derived from an EMBL/GenBank/DDBJ whole genome shotgun (WGS) entry which is preliminary data.</text>
</comment>
<dbReference type="InParanoid" id="A0A024GR37"/>